<feature type="region of interest" description="Disordered" evidence="1">
    <location>
        <begin position="26"/>
        <end position="63"/>
    </location>
</feature>
<reference evidence="2" key="1">
    <citation type="submission" date="2022-09" db="EMBL/GenBank/DDBJ databases">
        <title>Haloadaptaus new haloarchaeum isolated from saline soil.</title>
        <authorList>
            <person name="Duran-Viseras A."/>
            <person name="Sanchez-Porro C."/>
            <person name="Ventosa A."/>
        </authorList>
    </citation>
    <scope>NUCLEOTIDE SEQUENCE</scope>
    <source>
        <strain evidence="2">F3-133</strain>
    </source>
</reference>
<protein>
    <recommendedName>
        <fullName evidence="4">SCP domain-containing protein</fullName>
    </recommendedName>
</protein>
<gene>
    <name evidence="2" type="ORF">EGH25_09075</name>
</gene>
<proteinExistence type="predicted"/>
<dbReference type="PROSITE" id="PS51257">
    <property type="entry name" value="PROKAR_LIPOPROTEIN"/>
    <property type="match status" value="1"/>
</dbReference>
<name>A0A9Q4GI51_9EURY</name>
<accession>A0A9Q4GI51</accession>
<dbReference type="Gene3D" id="3.40.33.10">
    <property type="entry name" value="CAP"/>
    <property type="match status" value="1"/>
</dbReference>
<dbReference type="AlphaFoldDB" id="A0A9Q4GI51"/>
<keyword evidence="3" id="KW-1185">Reference proteome</keyword>
<comment type="caution">
    <text evidence="2">The sequence shown here is derived from an EMBL/GenBank/DDBJ whole genome shotgun (WGS) entry which is preliminary data.</text>
</comment>
<dbReference type="InterPro" id="IPR035940">
    <property type="entry name" value="CAP_sf"/>
</dbReference>
<sequence>MDRKKLILGTVLCLVLVGALSGCVGPTQDSNNTSTDGAGAGGTATDGGGEDNGGTDGGAPVEEVDVDTSNMSAECDVQGSVITPEQTQGVDSLYSRIGPPFDARQAEAMLHRELNQLRETHGNDSIEPLLCDPNLREIAQEHSRVMEKLEFVRSEVPDDKMPEDTNISTNPEYGNLSVRYGGVCREVTESYGRWLYQRNKDIGWEGDDLPLTQREKVDVIADHEELVRDMRGVWFSDRANLTPPLTVAKLRIVNDGQSLEEATGNKESMGYLTNANYTRQGIGMHIDRQTREVYVTQVLC</sequence>
<evidence type="ECO:0000313" key="3">
    <source>
        <dbReference type="Proteomes" id="UP001149411"/>
    </source>
</evidence>
<organism evidence="2 3">
    <name type="scientific">Halorutilus salinus</name>
    <dbReference type="NCBI Taxonomy" id="2487751"/>
    <lineage>
        <taxon>Archaea</taxon>
        <taxon>Methanobacteriati</taxon>
        <taxon>Methanobacteriota</taxon>
        <taxon>Stenosarchaea group</taxon>
        <taxon>Halobacteria</taxon>
        <taxon>Halorutilales</taxon>
        <taxon>Halorutilaceae</taxon>
        <taxon>Halorutilus</taxon>
    </lineage>
</organism>
<dbReference type="Proteomes" id="UP001149411">
    <property type="component" value="Unassembled WGS sequence"/>
</dbReference>
<evidence type="ECO:0000256" key="1">
    <source>
        <dbReference type="SAM" id="MobiDB-lite"/>
    </source>
</evidence>
<evidence type="ECO:0000313" key="2">
    <source>
        <dbReference type="EMBL" id="MCX2819500.1"/>
    </source>
</evidence>
<dbReference type="EMBL" id="RKLV01000008">
    <property type="protein sequence ID" value="MCX2819500.1"/>
    <property type="molecule type" value="Genomic_DNA"/>
</dbReference>
<dbReference type="RefSeq" id="WP_266087797.1">
    <property type="nucleotide sequence ID" value="NZ_RKLV01000008.1"/>
</dbReference>
<evidence type="ECO:0008006" key="4">
    <source>
        <dbReference type="Google" id="ProtNLM"/>
    </source>
</evidence>
<feature type="compositionally biased region" description="Gly residues" evidence="1">
    <location>
        <begin position="38"/>
        <end position="57"/>
    </location>
</feature>